<dbReference type="KEGG" id="vra:106763394"/>
<reference evidence="5" key="1">
    <citation type="journal article" date="2014" name="Nat. Commun.">
        <title>Genome sequence of mungbean and insights into evolution within Vigna species.</title>
        <authorList>
            <person name="Kang Y.J."/>
            <person name="Kim S.K."/>
            <person name="Kim M.Y."/>
            <person name="Lestari P."/>
            <person name="Kim K.H."/>
            <person name="Ha B.K."/>
            <person name="Jun T.H."/>
            <person name="Hwang W.J."/>
            <person name="Lee T."/>
            <person name="Lee J."/>
            <person name="Shim S."/>
            <person name="Yoon M.Y."/>
            <person name="Jang Y.E."/>
            <person name="Han K.S."/>
            <person name="Taeprayoon P."/>
            <person name="Yoon N."/>
            <person name="Somta P."/>
            <person name="Tanya P."/>
            <person name="Kim K.S."/>
            <person name="Gwag J.G."/>
            <person name="Moon J.K."/>
            <person name="Lee Y.H."/>
            <person name="Park B.S."/>
            <person name="Bombarely A."/>
            <person name="Doyle J.J."/>
            <person name="Jackson S.A."/>
            <person name="Schafleitner R."/>
            <person name="Srinives P."/>
            <person name="Varshney R.K."/>
            <person name="Lee S.H."/>
        </authorList>
    </citation>
    <scope>NUCLEOTIDE SEQUENCE [LARGE SCALE GENOMIC DNA]</scope>
    <source>
        <strain evidence="5">cv. VC1973A</strain>
    </source>
</reference>
<dbReference type="GO" id="GO:0000145">
    <property type="term" value="C:exocyst"/>
    <property type="evidence" value="ECO:0007669"/>
    <property type="project" value="InterPro"/>
</dbReference>
<dbReference type="InterPro" id="IPR046364">
    <property type="entry name" value="Exo70_C"/>
</dbReference>
<dbReference type="SUPFAM" id="SSF74788">
    <property type="entry name" value="Cullin repeat-like"/>
    <property type="match status" value="1"/>
</dbReference>
<comment type="similarity">
    <text evidence="1 3">Belongs to the EXO70 family.</text>
</comment>
<comment type="function">
    <text evidence="3">Component of the exocyst complex.</text>
</comment>
<dbReference type="GeneID" id="106763394"/>
<dbReference type="InterPro" id="IPR016159">
    <property type="entry name" value="Cullin_repeat-like_dom_sf"/>
</dbReference>
<protein>
    <recommendedName>
        <fullName evidence="3">Exocyst subunit Exo70 family protein</fullName>
    </recommendedName>
</protein>
<proteinExistence type="inferred from homology"/>
<dbReference type="PANTHER" id="PTHR12542">
    <property type="entry name" value="EXOCYST COMPLEX PROTEIN EXO70"/>
    <property type="match status" value="1"/>
</dbReference>
<name>A0A1S3UAL9_VIGRR</name>
<dbReference type="RefSeq" id="XP_014503077.1">
    <property type="nucleotide sequence ID" value="XM_014647591.1"/>
</dbReference>
<dbReference type="Pfam" id="PF03081">
    <property type="entry name" value="Exo70_C"/>
    <property type="match status" value="1"/>
</dbReference>
<evidence type="ECO:0000256" key="3">
    <source>
        <dbReference type="RuleBase" id="RU365026"/>
    </source>
</evidence>
<dbReference type="PANTHER" id="PTHR12542:SF180">
    <property type="entry name" value="EXOCYST SUBUNIT EXO70 FAMILY PROTEIN"/>
    <property type="match status" value="1"/>
</dbReference>
<dbReference type="AlphaFoldDB" id="A0A1S3UAL9"/>
<reference evidence="6" key="2">
    <citation type="submission" date="2025-08" db="UniProtKB">
        <authorList>
            <consortium name="RefSeq"/>
        </authorList>
    </citation>
    <scope>IDENTIFICATION</scope>
    <source>
        <tissue evidence="6">Leaf</tissue>
    </source>
</reference>
<sequence length="158" mass="18888">MNNLTFIQLETKFYGLVPIFSQDWLRKITTKFQQNLELYLKSSWNKIVDFLKFDICESETSVAVGLLKDRINSFNEHFDEICNVQSTWFVYDEDLRKHIVKSIEDMLLPAYGNFIGRLQNFLGKHSYNYVKYGMFDVQDRIRNLFVVMKSKNLFLKQK</sequence>
<keyword evidence="3" id="KW-0268">Exocytosis</keyword>
<accession>A0A1S3UAL9</accession>
<feature type="domain" description="Exocyst complex subunit Exo70 C-terminal" evidence="4">
    <location>
        <begin position="1"/>
        <end position="141"/>
    </location>
</feature>
<dbReference type="InterPro" id="IPR004140">
    <property type="entry name" value="Exo70"/>
</dbReference>
<dbReference type="Gene3D" id="1.20.1280.170">
    <property type="entry name" value="Exocyst complex component Exo70"/>
    <property type="match status" value="1"/>
</dbReference>
<dbReference type="STRING" id="3916.A0A1S3UAL9"/>
<organism evidence="5 6">
    <name type="scientific">Vigna radiata var. radiata</name>
    <name type="common">Mung bean</name>
    <name type="synonym">Phaseolus aureus</name>
    <dbReference type="NCBI Taxonomy" id="3916"/>
    <lineage>
        <taxon>Eukaryota</taxon>
        <taxon>Viridiplantae</taxon>
        <taxon>Streptophyta</taxon>
        <taxon>Embryophyta</taxon>
        <taxon>Tracheophyta</taxon>
        <taxon>Spermatophyta</taxon>
        <taxon>Magnoliopsida</taxon>
        <taxon>eudicotyledons</taxon>
        <taxon>Gunneridae</taxon>
        <taxon>Pentapetalae</taxon>
        <taxon>rosids</taxon>
        <taxon>fabids</taxon>
        <taxon>Fabales</taxon>
        <taxon>Fabaceae</taxon>
        <taxon>Papilionoideae</taxon>
        <taxon>50 kb inversion clade</taxon>
        <taxon>NPAAA clade</taxon>
        <taxon>indigoferoid/millettioid clade</taxon>
        <taxon>Phaseoleae</taxon>
        <taxon>Vigna</taxon>
    </lineage>
</organism>
<dbReference type="GO" id="GO:0005546">
    <property type="term" value="F:phosphatidylinositol-4,5-bisphosphate binding"/>
    <property type="evidence" value="ECO:0007669"/>
    <property type="project" value="InterPro"/>
</dbReference>
<dbReference type="GO" id="GO:0015031">
    <property type="term" value="P:protein transport"/>
    <property type="evidence" value="ECO:0007669"/>
    <property type="project" value="UniProtKB-KW"/>
</dbReference>
<keyword evidence="3" id="KW-0653">Protein transport</keyword>
<evidence type="ECO:0000259" key="4">
    <source>
        <dbReference type="Pfam" id="PF03081"/>
    </source>
</evidence>
<evidence type="ECO:0000313" key="6">
    <source>
        <dbReference type="RefSeq" id="XP_014503077.1"/>
    </source>
</evidence>
<keyword evidence="2 3" id="KW-0813">Transport</keyword>
<dbReference type="GO" id="GO:0006887">
    <property type="term" value="P:exocytosis"/>
    <property type="evidence" value="ECO:0007669"/>
    <property type="project" value="UniProtKB-KW"/>
</dbReference>
<keyword evidence="5" id="KW-1185">Reference proteome</keyword>
<evidence type="ECO:0000313" key="5">
    <source>
        <dbReference type="Proteomes" id="UP000087766"/>
    </source>
</evidence>
<dbReference type="OrthoDB" id="1421382at2759"/>
<gene>
    <name evidence="6" type="primary">LOC106763394</name>
</gene>
<evidence type="ECO:0000256" key="1">
    <source>
        <dbReference type="ARBA" id="ARBA00006756"/>
    </source>
</evidence>
<evidence type="ECO:0000256" key="2">
    <source>
        <dbReference type="ARBA" id="ARBA00022448"/>
    </source>
</evidence>
<dbReference type="Proteomes" id="UP000087766">
    <property type="component" value="Chromosome 6"/>
</dbReference>